<evidence type="ECO:0000313" key="9">
    <source>
        <dbReference type="EMBL" id="MBF8436428.1"/>
    </source>
</evidence>
<keyword evidence="1" id="KW-0547">Nucleotide-binding</keyword>
<dbReference type="Proteomes" id="UP000621436">
    <property type="component" value="Unassembled WGS sequence"/>
</dbReference>
<name>A0A931AP72_9FIRM</name>
<dbReference type="InterPro" id="IPR038726">
    <property type="entry name" value="PDDEXK_AddAB-type"/>
</dbReference>
<keyword evidence="10" id="KW-1185">Reference proteome</keyword>
<dbReference type="AlphaFoldDB" id="A0A931AP72"/>
<keyword evidence="4" id="KW-0347">Helicase</keyword>
<dbReference type="EMBL" id="JADPIE010000002">
    <property type="protein sequence ID" value="MBF8436428.1"/>
    <property type="molecule type" value="Genomic_DNA"/>
</dbReference>
<organism evidence="9 10">
    <name type="scientific">Halonatronomonas betaini</name>
    <dbReference type="NCBI Taxonomy" id="2778430"/>
    <lineage>
        <taxon>Bacteria</taxon>
        <taxon>Bacillati</taxon>
        <taxon>Bacillota</taxon>
        <taxon>Clostridia</taxon>
        <taxon>Halanaerobiales</taxon>
        <taxon>Halarsenatibacteraceae</taxon>
        <taxon>Halonatronomonas</taxon>
    </lineage>
</organism>
<evidence type="ECO:0000256" key="4">
    <source>
        <dbReference type="ARBA" id="ARBA00022806"/>
    </source>
</evidence>
<evidence type="ECO:0000259" key="8">
    <source>
        <dbReference type="Pfam" id="PF12705"/>
    </source>
</evidence>
<dbReference type="GO" id="GO:0016787">
    <property type="term" value="F:hydrolase activity"/>
    <property type="evidence" value="ECO:0007669"/>
    <property type="project" value="UniProtKB-KW"/>
</dbReference>
<dbReference type="GO" id="GO:0003677">
    <property type="term" value="F:DNA binding"/>
    <property type="evidence" value="ECO:0007669"/>
    <property type="project" value="UniProtKB-KW"/>
</dbReference>
<dbReference type="GO" id="GO:0006281">
    <property type="term" value="P:DNA repair"/>
    <property type="evidence" value="ECO:0007669"/>
    <property type="project" value="UniProtKB-KW"/>
</dbReference>
<keyword evidence="2" id="KW-0227">DNA damage</keyword>
<evidence type="ECO:0000256" key="6">
    <source>
        <dbReference type="ARBA" id="ARBA00023125"/>
    </source>
</evidence>
<evidence type="ECO:0000313" key="10">
    <source>
        <dbReference type="Proteomes" id="UP000621436"/>
    </source>
</evidence>
<dbReference type="InterPro" id="IPR011604">
    <property type="entry name" value="PDDEXK-like_dom_sf"/>
</dbReference>
<proteinExistence type="predicted"/>
<keyword evidence="5" id="KW-0067">ATP-binding</keyword>
<accession>A0A931AP72</accession>
<dbReference type="GO" id="GO:0005524">
    <property type="term" value="F:ATP binding"/>
    <property type="evidence" value="ECO:0007669"/>
    <property type="project" value="UniProtKB-KW"/>
</dbReference>
<evidence type="ECO:0000256" key="3">
    <source>
        <dbReference type="ARBA" id="ARBA00022801"/>
    </source>
</evidence>
<keyword evidence="7" id="KW-0234">DNA repair</keyword>
<comment type="caution">
    <text evidence="9">The sequence shown here is derived from an EMBL/GenBank/DDBJ whole genome shotgun (WGS) entry which is preliminary data.</text>
</comment>
<reference evidence="9" key="1">
    <citation type="submission" date="2020-11" db="EMBL/GenBank/DDBJ databases">
        <title>Halonatronomonas betainensis gen. nov., sp. nov. a novel haloalkaliphilic representative of the family Halanaerobiacae capable of betaine degradation.</title>
        <authorList>
            <person name="Boltyanskaya Y."/>
            <person name="Kevbrin V."/>
            <person name="Detkova E."/>
            <person name="Grouzdev D.S."/>
            <person name="Koziaeva V."/>
            <person name="Zhilina T."/>
        </authorList>
    </citation>
    <scope>NUCLEOTIDE SEQUENCE</scope>
    <source>
        <strain evidence="9">Z-7014</strain>
    </source>
</reference>
<protein>
    <submittedName>
        <fullName evidence="9">PD-(D/E)XK nuclease family protein</fullName>
    </submittedName>
</protein>
<dbReference type="GO" id="GO:0004386">
    <property type="term" value="F:helicase activity"/>
    <property type="evidence" value="ECO:0007669"/>
    <property type="project" value="UniProtKB-KW"/>
</dbReference>
<dbReference type="Pfam" id="PF12705">
    <property type="entry name" value="PDDEXK_1"/>
    <property type="match status" value="1"/>
</dbReference>
<feature type="domain" description="PD-(D/E)XK endonuclease-like" evidence="8">
    <location>
        <begin position="79"/>
        <end position="240"/>
    </location>
</feature>
<keyword evidence="6" id="KW-0238">DNA-binding</keyword>
<evidence type="ECO:0000256" key="2">
    <source>
        <dbReference type="ARBA" id="ARBA00022763"/>
    </source>
</evidence>
<gene>
    <name evidence="9" type="ORF">I0Q91_04985</name>
</gene>
<sequence>MAVKELEKFYFSQTAIKTYLTCPLDFRSRYIDKLIWPSGYNKTEKQQAQIERGQVFHTLANRYFLGIGSQEKVEAGSEARDYLERLKDYLPVEAGIRYLPEYELRYNQDGVRLMAKFDLLYIDSENGEVIIYDWKTGDNQPETSYYQKDIQTILYQFILVEVGERYLPADFKPGDLKMIYWNPNYPEIEVEIEYSKKQHQENKNYLYNIIEEILELEYAEYAELTPGDKCYRCNYRPICEGEQPEESPVVEDDLDLDLDWEMLEEIKFYN</sequence>
<keyword evidence="3" id="KW-0378">Hydrolase</keyword>
<evidence type="ECO:0000256" key="7">
    <source>
        <dbReference type="ARBA" id="ARBA00023204"/>
    </source>
</evidence>
<evidence type="ECO:0000256" key="1">
    <source>
        <dbReference type="ARBA" id="ARBA00022741"/>
    </source>
</evidence>
<evidence type="ECO:0000256" key="5">
    <source>
        <dbReference type="ARBA" id="ARBA00022840"/>
    </source>
</evidence>
<dbReference type="Gene3D" id="3.90.320.10">
    <property type="match status" value="1"/>
</dbReference>
<dbReference type="RefSeq" id="WP_270453307.1">
    <property type="nucleotide sequence ID" value="NZ_JADPIE010000002.1"/>
</dbReference>